<keyword evidence="3" id="KW-1185">Reference proteome</keyword>
<evidence type="ECO:0000313" key="3">
    <source>
        <dbReference type="Proteomes" id="UP001597414"/>
    </source>
</evidence>
<dbReference type="Proteomes" id="UP001597414">
    <property type="component" value="Unassembled WGS sequence"/>
</dbReference>
<protein>
    <submittedName>
        <fullName evidence="2">RES family NAD+ phosphorylase</fullName>
    </submittedName>
</protein>
<dbReference type="Pfam" id="PF08808">
    <property type="entry name" value="RES"/>
    <property type="match status" value="1"/>
</dbReference>
<evidence type="ECO:0000259" key="1">
    <source>
        <dbReference type="SMART" id="SM00953"/>
    </source>
</evidence>
<name>A0ABW5B9F7_9BACT</name>
<feature type="domain" description="RES" evidence="1">
    <location>
        <begin position="14"/>
        <end position="136"/>
    </location>
</feature>
<dbReference type="EMBL" id="JBHUIV010000010">
    <property type="protein sequence ID" value="MFD2201275.1"/>
    <property type="molecule type" value="Genomic_DNA"/>
</dbReference>
<reference evidence="3" key="1">
    <citation type="journal article" date="2019" name="Int. J. Syst. Evol. Microbiol.">
        <title>The Global Catalogue of Microorganisms (GCM) 10K type strain sequencing project: providing services to taxonomists for standard genome sequencing and annotation.</title>
        <authorList>
            <consortium name="The Broad Institute Genomics Platform"/>
            <consortium name="The Broad Institute Genome Sequencing Center for Infectious Disease"/>
            <person name="Wu L."/>
            <person name="Ma J."/>
        </authorList>
    </citation>
    <scope>NUCLEOTIDE SEQUENCE [LARGE SCALE GENOMIC DNA]</scope>
    <source>
        <strain evidence="3">KCTC 19812</strain>
    </source>
</reference>
<sequence>MFVYRLTRSKYAEDLSGFGAALSGGRWNKKGRAVLYCSESPALSLLEIVVNIPPMFQPDLKLLTIKIPDQKIFVLEKEKLPANWYHYPAPRILAEIAEEYYQKQEIIGIKVPSAVLHQQSNILINPKSNYFDEVKVLSNEPFIFDPRLYRRIH</sequence>
<dbReference type="SMART" id="SM00953">
    <property type="entry name" value="RES"/>
    <property type="match status" value="1"/>
</dbReference>
<accession>A0ABW5B9F7</accession>
<organism evidence="2 3">
    <name type="scientific">Shivajiella indica</name>
    <dbReference type="NCBI Taxonomy" id="872115"/>
    <lineage>
        <taxon>Bacteria</taxon>
        <taxon>Pseudomonadati</taxon>
        <taxon>Bacteroidota</taxon>
        <taxon>Cytophagia</taxon>
        <taxon>Cytophagales</taxon>
        <taxon>Cyclobacteriaceae</taxon>
        <taxon>Shivajiella</taxon>
    </lineage>
</organism>
<dbReference type="RefSeq" id="WP_380801193.1">
    <property type="nucleotide sequence ID" value="NZ_JBHUIV010000010.1"/>
</dbReference>
<comment type="caution">
    <text evidence="2">The sequence shown here is derived from an EMBL/GenBank/DDBJ whole genome shotgun (WGS) entry which is preliminary data.</text>
</comment>
<dbReference type="InterPro" id="IPR014914">
    <property type="entry name" value="RES_dom"/>
</dbReference>
<proteinExistence type="predicted"/>
<gene>
    <name evidence="2" type="ORF">ACFSKV_06840</name>
</gene>
<evidence type="ECO:0000313" key="2">
    <source>
        <dbReference type="EMBL" id="MFD2201275.1"/>
    </source>
</evidence>